<dbReference type="PANTHER" id="PTHR12644">
    <property type="entry name" value="ARP2/3 COMPLEX 16 KD SUBUNIT P16-ARC"/>
    <property type="match status" value="1"/>
</dbReference>
<keyword evidence="12" id="KW-1185">Reference proteome</keyword>
<reference evidence="11" key="1">
    <citation type="submission" date="2021-08" db="EMBL/GenBank/DDBJ databases">
        <title>WGS assembly of Ceratopteris richardii.</title>
        <authorList>
            <person name="Marchant D.B."/>
            <person name="Chen G."/>
            <person name="Jenkins J."/>
            <person name="Shu S."/>
            <person name="Leebens-Mack J."/>
            <person name="Grimwood J."/>
            <person name="Schmutz J."/>
            <person name="Soltis P."/>
            <person name="Soltis D."/>
            <person name="Chen Z.-H."/>
        </authorList>
    </citation>
    <scope>NUCLEOTIDE SEQUENCE</scope>
    <source>
        <strain evidence="11">Whitten #5841</strain>
        <tissue evidence="11">Leaf</tissue>
    </source>
</reference>
<evidence type="ECO:0000256" key="10">
    <source>
        <dbReference type="SAM" id="MobiDB-lite"/>
    </source>
</evidence>
<dbReference type="GO" id="GO:0030833">
    <property type="term" value="P:regulation of actin filament polymerization"/>
    <property type="evidence" value="ECO:0007669"/>
    <property type="project" value="InterPro"/>
</dbReference>
<gene>
    <name evidence="11" type="ORF">KP509_38G021200</name>
</gene>
<name>A0A8T2Q3P3_CERRI</name>
<feature type="region of interest" description="Disordered" evidence="10">
    <location>
        <begin position="1"/>
        <end position="25"/>
    </location>
</feature>
<evidence type="ECO:0000313" key="11">
    <source>
        <dbReference type="EMBL" id="KAH7278041.1"/>
    </source>
</evidence>
<evidence type="ECO:0000256" key="8">
    <source>
        <dbReference type="ARBA" id="ARBA00065908"/>
    </source>
</evidence>
<comment type="caution">
    <text evidence="11">The sequence shown here is derived from an EMBL/GenBank/DDBJ whole genome shotgun (WGS) entry which is preliminary data.</text>
</comment>
<comment type="subcellular location">
    <subcellularLocation>
        <location evidence="2">Cell projection</location>
    </subcellularLocation>
    <subcellularLocation>
        <location evidence="1">Cytoplasm</location>
        <location evidence="1">Cytoskeleton</location>
    </subcellularLocation>
</comment>
<keyword evidence="4" id="KW-0963">Cytoplasm</keyword>
<feature type="compositionally biased region" description="Acidic residues" evidence="10">
    <location>
        <begin position="15"/>
        <end position="25"/>
    </location>
</feature>
<sequence>MAEEGGRSGGGGGEDREDEDEDSEPVEAIINRIELKSRQVEWLLKSAQYAEALKTALDDSPTKTRDETCKSANWVVVHRVLMASKDTDALLSTLESEFYDILMKYIYRGLSTGDRPTCEQCLRLHEKLTEKAGMGCIVRALADKRHTV</sequence>
<dbReference type="AlphaFoldDB" id="A0A8T2Q3P3"/>
<dbReference type="OrthoDB" id="429520at2759"/>
<comment type="function">
    <text evidence="9">Functions as component of the Arp2/3 complex which is involved in regulation of actin polymerization and together with an activating nucleation-promoting factor (NPF) mediates the formation of branched actin networks. Arp2/3 complex plays a critical role in the control of cell morphogenesis via the modulation of cell polarity development.</text>
</comment>
<proteinExistence type="inferred from homology"/>
<accession>A0A8T2Q3P3</accession>
<comment type="subunit">
    <text evidence="8">Component of the Arp2/3 complex composed of ARP2, ARP3, ARPC1/p41-ARC, ARPC2/p34-ARC, ARPC3/p21-ARC, ARPC4/p20-ARC and ARPC5/p16-ARC.</text>
</comment>
<evidence type="ECO:0000256" key="3">
    <source>
        <dbReference type="ARBA" id="ARBA00006084"/>
    </source>
</evidence>
<organism evidence="11 12">
    <name type="scientific">Ceratopteris richardii</name>
    <name type="common">Triangle waterfern</name>
    <dbReference type="NCBI Taxonomy" id="49495"/>
    <lineage>
        <taxon>Eukaryota</taxon>
        <taxon>Viridiplantae</taxon>
        <taxon>Streptophyta</taxon>
        <taxon>Embryophyta</taxon>
        <taxon>Tracheophyta</taxon>
        <taxon>Polypodiopsida</taxon>
        <taxon>Polypodiidae</taxon>
        <taxon>Polypodiales</taxon>
        <taxon>Pteridineae</taxon>
        <taxon>Pteridaceae</taxon>
        <taxon>Parkerioideae</taxon>
        <taxon>Ceratopteris</taxon>
    </lineage>
</organism>
<dbReference type="Gene3D" id="1.25.40.190">
    <property type="entry name" value="Actin-related protein 2/3 complex subunit 5"/>
    <property type="match status" value="1"/>
</dbReference>
<dbReference type="GO" id="GO:0005885">
    <property type="term" value="C:Arp2/3 protein complex"/>
    <property type="evidence" value="ECO:0007669"/>
    <property type="project" value="InterPro"/>
</dbReference>
<dbReference type="InterPro" id="IPR036743">
    <property type="entry name" value="ARPC5_sf"/>
</dbReference>
<evidence type="ECO:0000256" key="9">
    <source>
        <dbReference type="RuleBase" id="RU004301"/>
    </source>
</evidence>
<evidence type="ECO:0000256" key="5">
    <source>
        <dbReference type="ARBA" id="ARBA00023212"/>
    </source>
</evidence>
<dbReference type="GO" id="GO:0034314">
    <property type="term" value="P:Arp2/3 complex-mediated actin nucleation"/>
    <property type="evidence" value="ECO:0007669"/>
    <property type="project" value="InterPro"/>
</dbReference>
<comment type="function">
    <text evidence="7">Functions as a component of the Arp2/3 complex which is involved in regulation of actin polymerization and together with an activating nucleation-promoting factor (NPF) mediates the formation of branched actin networks. Arp2/3 complex plays a critical role in the control of cell morphogenesis via the modulation of cell polarity development.</text>
</comment>
<dbReference type="Pfam" id="PF04699">
    <property type="entry name" value="P16-Arc"/>
    <property type="match status" value="1"/>
</dbReference>
<evidence type="ECO:0000256" key="1">
    <source>
        <dbReference type="ARBA" id="ARBA00004245"/>
    </source>
</evidence>
<keyword evidence="5 9" id="KW-0206">Cytoskeleton</keyword>
<keyword evidence="6" id="KW-0966">Cell projection</keyword>
<dbReference type="SUPFAM" id="SSF69103">
    <property type="entry name" value="Arp2/3 complex 16 kDa subunit ARPC5"/>
    <property type="match status" value="1"/>
</dbReference>
<protein>
    <recommendedName>
        <fullName evidence="9">Actin-related protein 2/3 complex subunit 5</fullName>
    </recommendedName>
</protein>
<evidence type="ECO:0000256" key="7">
    <source>
        <dbReference type="ARBA" id="ARBA00059196"/>
    </source>
</evidence>
<evidence type="ECO:0000256" key="4">
    <source>
        <dbReference type="ARBA" id="ARBA00022490"/>
    </source>
</evidence>
<dbReference type="InterPro" id="IPR006789">
    <property type="entry name" value="ARPC5"/>
</dbReference>
<dbReference type="EMBL" id="CM035443">
    <property type="protein sequence ID" value="KAH7278041.1"/>
    <property type="molecule type" value="Genomic_DNA"/>
</dbReference>
<dbReference type="Proteomes" id="UP000825935">
    <property type="component" value="Chromosome 38"/>
</dbReference>
<evidence type="ECO:0000256" key="6">
    <source>
        <dbReference type="ARBA" id="ARBA00023273"/>
    </source>
</evidence>
<comment type="similarity">
    <text evidence="3 9">Belongs to the ARPC5 family.</text>
</comment>
<dbReference type="OMA" id="GMGCIMR"/>
<dbReference type="FunFam" id="1.25.40.190:FF:000002">
    <property type="entry name" value="Actin-related protein 2/3 complex subunit 5"/>
    <property type="match status" value="1"/>
</dbReference>
<evidence type="ECO:0000313" key="12">
    <source>
        <dbReference type="Proteomes" id="UP000825935"/>
    </source>
</evidence>
<evidence type="ECO:0000256" key="2">
    <source>
        <dbReference type="ARBA" id="ARBA00004316"/>
    </source>
</evidence>
<dbReference type="GO" id="GO:0042995">
    <property type="term" value="C:cell projection"/>
    <property type="evidence" value="ECO:0007669"/>
    <property type="project" value="UniProtKB-SubCell"/>
</dbReference>